<evidence type="ECO:0000256" key="1">
    <source>
        <dbReference type="ARBA" id="ARBA00004370"/>
    </source>
</evidence>
<dbReference type="FunFam" id="2.60.40.10:FF:000438">
    <property type="entry name" value="CD276 antigen"/>
    <property type="match status" value="1"/>
</dbReference>
<dbReference type="SUPFAM" id="SSF48726">
    <property type="entry name" value="Immunoglobulin"/>
    <property type="match status" value="2"/>
</dbReference>
<evidence type="ECO:0000256" key="2">
    <source>
        <dbReference type="ARBA" id="ARBA00022692"/>
    </source>
</evidence>
<dbReference type="SMART" id="SM00408">
    <property type="entry name" value="IGc2"/>
    <property type="match status" value="1"/>
</dbReference>
<gene>
    <name evidence="7" type="ORF">ABG768_005466</name>
</gene>
<dbReference type="InterPro" id="IPR050504">
    <property type="entry name" value="IgSF_BTN/MOG"/>
</dbReference>
<keyword evidence="3" id="KW-1133">Transmembrane helix</keyword>
<dbReference type="SMART" id="SM00406">
    <property type="entry name" value="IGv"/>
    <property type="match status" value="1"/>
</dbReference>
<keyword evidence="2" id="KW-0812">Transmembrane</keyword>
<dbReference type="InterPro" id="IPR013783">
    <property type="entry name" value="Ig-like_fold"/>
</dbReference>
<keyword evidence="4" id="KW-0472">Membrane</keyword>
<accession>A0AAW1ZRZ1</accession>
<evidence type="ECO:0000256" key="5">
    <source>
        <dbReference type="ARBA" id="ARBA00023319"/>
    </source>
</evidence>
<comment type="subcellular location">
    <subcellularLocation>
        <location evidence="1">Membrane</location>
    </subcellularLocation>
</comment>
<dbReference type="PANTHER" id="PTHR24100:SF145">
    <property type="entry name" value="CD276 ANTIGEN"/>
    <property type="match status" value="1"/>
</dbReference>
<dbReference type="PROSITE" id="PS50835">
    <property type="entry name" value="IG_LIKE"/>
    <property type="match status" value="1"/>
</dbReference>
<dbReference type="Gene3D" id="2.60.40.10">
    <property type="entry name" value="Immunoglobulins"/>
    <property type="match status" value="2"/>
</dbReference>
<dbReference type="Proteomes" id="UP001479290">
    <property type="component" value="Unassembled WGS sequence"/>
</dbReference>
<keyword evidence="5" id="KW-0393">Immunoglobulin domain</keyword>
<sequence length="231" mass="26315">MFLLYCTWIIGAASFRVNVPDRYLLAIRGRPAVLGCEFTPDRDLSSLVITWQRSENSQVVHSFYYQQDQLDRQSREFHNRTSLFISELGKGNASLRINSVGPKDAGQYLCQVSNAKGTGKAQIELDYGALYSEPRFYIHVNSTTVTVQFETEGFPKPEVIWLGEHSQNLSYHLELHDQTEDGLYIVKSSFEAQKPVVNVTFTLKNHLLNQYLQRPVCLSYGKDPVSLSELL</sequence>
<protein>
    <recommendedName>
        <fullName evidence="6">Ig-like domain-containing protein</fullName>
    </recommendedName>
</protein>
<evidence type="ECO:0000313" key="8">
    <source>
        <dbReference type="Proteomes" id="UP001479290"/>
    </source>
</evidence>
<feature type="domain" description="Ig-like" evidence="6">
    <location>
        <begin position="29"/>
        <end position="126"/>
    </location>
</feature>
<reference evidence="7 8" key="1">
    <citation type="submission" date="2024-05" db="EMBL/GenBank/DDBJ databases">
        <title>A high-quality chromosomal-level genome assembly of Topmouth culter (Culter alburnus).</title>
        <authorList>
            <person name="Zhao H."/>
        </authorList>
    </citation>
    <scope>NUCLEOTIDE SEQUENCE [LARGE SCALE GENOMIC DNA]</scope>
    <source>
        <strain evidence="7">CATC2023</strain>
        <tissue evidence="7">Muscle</tissue>
    </source>
</reference>
<dbReference type="Pfam" id="PF22705">
    <property type="entry name" value="C2-set_3"/>
    <property type="match status" value="1"/>
</dbReference>
<dbReference type="AlphaFoldDB" id="A0AAW1ZRZ1"/>
<dbReference type="GO" id="GO:0050852">
    <property type="term" value="P:T cell receptor signaling pathway"/>
    <property type="evidence" value="ECO:0007669"/>
    <property type="project" value="TreeGrafter"/>
</dbReference>
<evidence type="ECO:0000259" key="6">
    <source>
        <dbReference type="PROSITE" id="PS50835"/>
    </source>
</evidence>
<dbReference type="Pfam" id="PF07686">
    <property type="entry name" value="V-set"/>
    <property type="match status" value="1"/>
</dbReference>
<proteinExistence type="predicted"/>
<dbReference type="PANTHER" id="PTHR24100">
    <property type="entry name" value="BUTYROPHILIN"/>
    <property type="match status" value="1"/>
</dbReference>
<dbReference type="GO" id="GO:0001817">
    <property type="term" value="P:regulation of cytokine production"/>
    <property type="evidence" value="ECO:0007669"/>
    <property type="project" value="TreeGrafter"/>
</dbReference>
<evidence type="ECO:0000256" key="4">
    <source>
        <dbReference type="ARBA" id="ARBA00023136"/>
    </source>
</evidence>
<dbReference type="GO" id="GO:0009897">
    <property type="term" value="C:external side of plasma membrane"/>
    <property type="evidence" value="ECO:0007669"/>
    <property type="project" value="TreeGrafter"/>
</dbReference>
<dbReference type="EMBL" id="JAWDJR010000013">
    <property type="protein sequence ID" value="KAK9964276.1"/>
    <property type="molecule type" value="Genomic_DNA"/>
</dbReference>
<name>A0AAW1ZRZ1_CULAL</name>
<dbReference type="InterPro" id="IPR036179">
    <property type="entry name" value="Ig-like_dom_sf"/>
</dbReference>
<dbReference type="InterPro" id="IPR013106">
    <property type="entry name" value="Ig_V-set"/>
</dbReference>
<organism evidence="7 8">
    <name type="scientific">Culter alburnus</name>
    <name type="common">Topmouth culter</name>
    <dbReference type="NCBI Taxonomy" id="194366"/>
    <lineage>
        <taxon>Eukaryota</taxon>
        <taxon>Metazoa</taxon>
        <taxon>Chordata</taxon>
        <taxon>Craniata</taxon>
        <taxon>Vertebrata</taxon>
        <taxon>Euteleostomi</taxon>
        <taxon>Actinopterygii</taxon>
        <taxon>Neopterygii</taxon>
        <taxon>Teleostei</taxon>
        <taxon>Ostariophysi</taxon>
        <taxon>Cypriniformes</taxon>
        <taxon>Xenocyprididae</taxon>
        <taxon>Xenocypridinae</taxon>
        <taxon>Culter</taxon>
    </lineage>
</organism>
<evidence type="ECO:0000313" key="7">
    <source>
        <dbReference type="EMBL" id="KAK9964276.1"/>
    </source>
</evidence>
<dbReference type="FunFam" id="2.60.40.10:FF:000088">
    <property type="entry name" value="Butyrophilin subfamily 1 member A1"/>
    <property type="match status" value="1"/>
</dbReference>
<dbReference type="GO" id="GO:0005102">
    <property type="term" value="F:signaling receptor binding"/>
    <property type="evidence" value="ECO:0007669"/>
    <property type="project" value="TreeGrafter"/>
</dbReference>
<dbReference type="InterPro" id="IPR003599">
    <property type="entry name" value="Ig_sub"/>
</dbReference>
<dbReference type="InterPro" id="IPR007110">
    <property type="entry name" value="Ig-like_dom"/>
</dbReference>
<evidence type="ECO:0000256" key="3">
    <source>
        <dbReference type="ARBA" id="ARBA00022989"/>
    </source>
</evidence>
<dbReference type="SMART" id="SM00409">
    <property type="entry name" value="IG"/>
    <property type="match status" value="1"/>
</dbReference>
<comment type="caution">
    <text evidence="7">The sequence shown here is derived from an EMBL/GenBank/DDBJ whole genome shotgun (WGS) entry which is preliminary data.</text>
</comment>
<keyword evidence="8" id="KW-1185">Reference proteome</keyword>
<dbReference type="InterPro" id="IPR003598">
    <property type="entry name" value="Ig_sub2"/>
</dbReference>
<dbReference type="InterPro" id="IPR053896">
    <property type="entry name" value="BTN3A2-like_Ig-C"/>
</dbReference>